<dbReference type="Gene3D" id="3.40.710.10">
    <property type="entry name" value="DD-peptidase/beta-lactamase superfamily"/>
    <property type="match status" value="1"/>
</dbReference>
<keyword evidence="3" id="KW-0472">Membrane</keyword>
<evidence type="ECO:0000259" key="6">
    <source>
        <dbReference type="Pfam" id="PF03717"/>
    </source>
</evidence>
<evidence type="ECO:0000256" key="1">
    <source>
        <dbReference type="ARBA" id="ARBA00004370"/>
    </source>
</evidence>
<evidence type="ECO:0000259" key="5">
    <source>
        <dbReference type="Pfam" id="PF00905"/>
    </source>
</evidence>
<dbReference type="Pfam" id="PF03717">
    <property type="entry name" value="PBP_dimer"/>
    <property type="match status" value="1"/>
</dbReference>
<reference evidence="8" key="1">
    <citation type="journal article" date="2019" name="Int. J. Syst. Evol. Microbiol.">
        <title>The Global Catalogue of Microorganisms (GCM) 10K type strain sequencing project: providing services to taxonomists for standard genome sequencing and annotation.</title>
        <authorList>
            <consortium name="The Broad Institute Genomics Platform"/>
            <consortium name="The Broad Institute Genome Sequencing Center for Infectious Disease"/>
            <person name="Wu L."/>
            <person name="Ma J."/>
        </authorList>
    </citation>
    <scope>NUCLEOTIDE SEQUENCE [LARGE SCALE GENOMIC DNA]</scope>
    <source>
        <strain evidence="8">JCM 18952</strain>
    </source>
</reference>
<dbReference type="InterPro" id="IPR005311">
    <property type="entry name" value="PBP_dimer"/>
</dbReference>
<sequence>MSRPKRFLALPAAALLMVGSLAACSTPPSPESTAESLAASLQSMDFSAVPLAGTDASTANAELADALKSLESLDHTVVLDSVGEDEGSKDPKTATATYTTVWDIDSSDQDWSYQTTATLEFDKDSKTWMARYSPSIAVPGLEAGQYVGKKASIAKRGDILGDKDQTLMTDRSVLRIGIDKHSLEEGQWESSAKKLAKLLDIDAKAYASRVAAGGASAFVVALTLRDDNDRTVTDAQLQNIHGVLAKPDSLPLAPSRTFARAVLGTVGEATAEILADSKGGIGPGDQVGLSGLQKTYQDQLAGTKGYSIGIYDKDKQAVSDLVSRKAVDGKDLKTSLDADTQELAESLIEDSDSDSALVAVRPSDGAILAAASGPSSNAQNTALLGKYAPGSTFKVITALAMLRSGQTPDSTVDCPATMTVDGKSFKNYDGYPSSALGKIPLSEALAQSCNTVFLEGATKVKAPALAEAAASLGLNPSPSTGADAFLGSVPDKSTGTALAAGGIGQGTVEASALGMATVAASVQNAATVSPYLVDGADPAPAPKIPLSAAEAKALAGMMAEVVDHGTLKDLKQPSDPKIIGKSGTAEYDSERNAHAWVIAARGDLAVAVFVGDGSGGAQTAGPILAGFLAKTP</sequence>
<dbReference type="RefSeq" id="WP_210101310.1">
    <property type="nucleotide sequence ID" value="NZ_BAABLK010000091.1"/>
</dbReference>
<gene>
    <name evidence="7" type="ORF">GCM10025778_34180</name>
</gene>
<keyword evidence="8" id="KW-1185">Reference proteome</keyword>
<dbReference type="Proteomes" id="UP001501257">
    <property type="component" value="Unassembled WGS sequence"/>
</dbReference>
<keyword evidence="4" id="KW-0732">Signal</keyword>
<evidence type="ECO:0000313" key="8">
    <source>
        <dbReference type="Proteomes" id="UP001501257"/>
    </source>
</evidence>
<feature type="domain" description="Penicillin-binding protein transpeptidase" evidence="5">
    <location>
        <begin position="357"/>
        <end position="623"/>
    </location>
</feature>
<feature type="domain" description="Penicillin-binding protein dimerisation" evidence="6">
    <location>
        <begin position="154"/>
        <end position="314"/>
    </location>
</feature>
<evidence type="ECO:0000313" key="7">
    <source>
        <dbReference type="EMBL" id="GAA5228879.1"/>
    </source>
</evidence>
<evidence type="ECO:0000256" key="2">
    <source>
        <dbReference type="ARBA" id="ARBA00007171"/>
    </source>
</evidence>
<dbReference type="PANTHER" id="PTHR30627">
    <property type="entry name" value="PEPTIDOGLYCAN D,D-TRANSPEPTIDASE"/>
    <property type="match status" value="1"/>
</dbReference>
<feature type="chain" id="PRO_5045870368" evidence="4">
    <location>
        <begin position="23"/>
        <end position="632"/>
    </location>
</feature>
<dbReference type="InterPro" id="IPR012338">
    <property type="entry name" value="Beta-lactam/transpept-like"/>
</dbReference>
<dbReference type="SUPFAM" id="SSF56519">
    <property type="entry name" value="Penicillin binding protein dimerisation domain"/>
    <property type="match status" value="1"/>
</dbReference>
<feature type="signal peptide" evidence="4">
    <location>
        <begin position="1"/>
        <end position="22"/>
    </location>
</feature>
<dbReference type="PANTHER" id="PTHR30627:SF24">
    <property type="entry name" value="PENICILLIN-BINDING PROTEIN 4B"/>
    <property type="match status" value="1"/>
</dbReference>
<dbReference type="Gene3D" id="3.90.1310.10">
    <property type="entry name" value="Penicillin-binding protein 2a (Domain 2)"/>
    <property type="match status" value="1"/>
</dbReference>
<dbReference type="InterPro" id="IPR001460">
    <property type="entry name" value="PCN-bd_Tpept"/>
</dbReference>
<proteinExistence type="inferred from homology"/>
<dbReference type="SUPFAM" id="SSF56601">
    <property type="entry name" value="beta-lactamase/transpeptidase-like"/>
    <property type="match status" value="1"/>
</dbReference>
<dbReference type="PROSITE" id="PS51257">
    <property type="entry name" value="PROKAR_LIPOPROTEIN"/>
    <property type="match status" value="1"/>
</dbReference>
<dbReference type="InterPro" id="IPR050515">
    <property type="entry name" value="Beta-lactam/transpept"/>
</dbReference>
<organism evidence="7 8">
    <name type="scientific">Paeniglutamicibacter antarcticus</name>
    <dbReference type="NCBI Taxonomy" id="494023"/>
    <lineage>
        <taxon>Bacteria</taxon>
        <taxon>Bacillati</taxon>
        <taxon>Actinomycetota</taxon>
        <taxon>Actinomycetes</taxon>
        <taxon>Micrococcales</taxon>
        <taxon>Micrococcaceae</taxon>
        <taxon>Paeniglutamicibacter</taxon>
    </lineage>
</organism>
<comment type="caution">
    <text evidence="7">The sequence shown here is derived from an EMBL/GenBank/DDBJ whole genome shotgun (WGS) entry which is preliminary data.</text>
</comment>
<protein>
    <submittedName>
        <fullName evidence="7">Penicillin-binding transpeptidase domain-containing protein</fullName>
    </submittedName>
</protein>
<comment type="similarity">
    <text evidence="2">Belongs to the transpeptidase family.</text>
</comment>
<dbReference type="Pfam" id="PF00905">
    <property type="entry name" value="Transpeptidase"/>
    <property type="match status" value="1"/>
</dbReference>
<name>A0ABP9TUR0_9MICC</name>
<comment type="subcellular location">
    <subcellularLocation>
        <location evidence="1">Membrane</location>
    </subcellularLocation>
</comment>
<evidence type="ECO:0000256" key="3">
    <source>
        <dbReference type="ARBA" id="ARBA00023136"/>
    </source>
</evidence>
<dbReference type="InterPro" id="IPR036138">
    <property type="entry name" value="PBP_dimer_sf"/>
</dbReference>
<dbReference type="EMBL" id="BAABLK010000091">
    <property type="protein sequence ID" value="GAA5228879.1"/>
    <property type="molecule type" value="Genomic_DNA"/>
</dbReference>
<accession>A0ABP9TUR0</accession>
<evidence type="ECO:0000256" key="4">
    <source>
        <dbReference type="SAM" id="SignalP"/>
    </source>
</evidence>